<evidence type="ECO:0000313" key="6">
    <source>
        <dbReference type="Proteomes" id="UP000275473"/>
    </source>
</evidence>
<dbReference type="Gene3D" id="2.60.40.1260">
    <property type="entry name" value="Lamin Tail domain"/>
    <property type="match status" value="1"/>
</dbReference>
<feature type="signal peptide" evidence="2">
    <location>
        <begin position="1"/>
        <end position="19"/>
    </location>
</feature>
<dbReference type="PANTHER" id="PTHR30619:SF7">
    <property type="entry name" value="BETA-LACTAMASE DOMAIN PROTEIN"/>
    <property type="match status" value="1"/>
</dbReference>
<evidence type="ECO:0000259" key="3">
    <source>
        <dbReference type="PROSITE" id="PS51272"/>
    </source>
</evidence>
<evidence type="ECO:0000256" key="2">
    <source>
        <dbReference type="SAM" id="SignalP"/>
    </source>
</evidence>
<evidence type="ECO:0000259" key="4">
    <source>
        <dbReference type="PROSITE" id="PS51841"/>
    </source>
</evidence>
<keyword evidence="5" id="KW-0378">Hydrolase</keyword>
<dbReference type="CDD" id="cd07731">
    <property type="entry name" value="ComA-like_MBL-fold"/>
    <property type="match status" value="1"/>
</dbReference>
<dbReference type="Pfam" id="PF00395">
    <property type="entry name" value="SLH"/>
    <property type="match status" value="3"/>
</dbReference>
<dbReference type="InterPro" id="IPR035681">
    <property type="entry name" value="ComA-like_MBL"/>
</dbReference>
<dbReference type="AlphaFoldDB" id="A0A3M8P7U7"/>
<feature type="domain" description="SLH" evidence="3">
    <location>
        <begin position="148"/>
        <end position="208"/>
    </location>
</feature>
<keyword evidence="2" id="KW-0732">Signal</keyword>
<feature type="domain" description="SLH" evidence="3">
    <location>
        <begin position="24"/>
        <end position="87"/>
    </location>
</feature>
<dbReference type="GO" id="GO:0016787">
    <property type="term" value="F:hydrolase activity"/>
    <property type="evidence" value="ECO:0007669"/>
    <property type="project" value="UniProtKB-KW"/>
</dbReference>
<dbReference type="SUPFAM" id="SSF74853">
    <property type="entry name" value="Lamin A/C globular tail domain"/>
    <property type="match status" value="1"/>
</dbReference>
<feature type="region of interest" description="Disordered" evidence="1">
    <location>
        <begin position="460"/>
        <end position="479"/>
    </location>
</feature>
<dbReference type="InterPro" id="IPR001119">
    <property type="entry name" value="SLH_dom"/>
</dbReference>
<feature type="chain" id="PRO_5018107437" evidence="2">
    <location>
        <begin position="20"/>
        <end position="581"/>
    </location>
</feature>
<dbReference type="Gene3D" id="3.60.15.10">
    <property type="entry name" value="Ribonuclease Z/Hydroxyacylglutathione hydrolase-like"/>
    <property type="match status" value="1"/>
</dbReference>
<dbReference type="EMBL" id="RIAX01000004">
    <property type="protein sequence ID" value="RNF39756.1"/>
    <property type="molecule type" value="Genomic_DNA"/>
</dbReference>
<dbReference type="PROSITE" id="PS51272">
    <property type="entry name" value="SLH"/>
    <property type="match status" value="3"/>
</dbReference>
<dbReference type="PANTHER" id="PTHR30619">
    <property type="entry name" value="DNA INTERNALIZATION/COMPETENCE PROTEIN COMEC/REC2"/>
    <property type="match status" value="1"/>
</dbReference>
<feature type="domain" description="SLH" evidence="3">
    <location>
        <begin position="88"/>
        <end position="147"/>
    </location>
</feature>
<organism evidence="5 6">
    <name type="scientific">Planococcus salinus</name>
    <dbReference type="NCBI Taxonomy" id="1848460"/>
    <lineage>
        <taxon>Bacteria</taxon>
        <taxon>Bacillati</taxon>
        <taxon>Bacillota</taxon>
        <taxon>Bacilli</taxon>
        <taxon>Bacillales</taxon>
        <taxon>Caryophanaceae</taxon>
        <taxon>Planococcus</taxon>
    </lineage>
</organism>
<dbReference type="InterPro" id="IPR001322">
    <property type="entry name" value="Lamin_tail_dom"/>
</dbReference>
<evidence type="ECO:0000313" key="5">
    <source>
        <dbReference type="EMBL" id="RNF39756.1"/>
    </source>
</evidence>
<dbReference type="InterPro" id="IPR036866">
    <property type="entry name" value="RibonucZ/Hydroxyglut_hydro"/>
</dbReference>
<dbReference type="PROSITE" id="PS51841">
    <property type="entry name" value="LTD"/>
    <property type="match status" value="1"/>
</dbReference>
<feature type="domain" description="LTD" evidence="4">
    <location>
        <begin position="466"/>
        <end position="581"/>
    </location>
</feature>
<name>A0A3M8P7U7_9BACL</name>
<dbReference type="Proteomes" id="UP000275473">
    <property type="component" value="Unassembled WGS sequence"/>
</dbReference>
<gene>
    <name evidence="5" type="ORF">EEX84_07255</name>
</gene>
<dbReference type="InterPro" id="IPR036415">
    <property type="entry name" value="Lamin_tail_dom_sf"/>
</dbReference>
<dbReference type="SUPFAM" id="SSF56281">
    <property type="entry name" value="Metallo-hydrolase/oxidoreductase"/>
    <property type="match status" value="1"/>
</dbReference>
<dbReference type="OrthoDB" id="9761531at2"/>
<feature type="compositionally biased region" description="Pro residues" evidence="1">
    <location>
        <begin position="463"/>
        <end position="473"/>
    </location>
</feature>
<dbReference type="InterPro" id="IPR001279">
    <property type="entry name" value="Metallo-B-lactamas"/>
</dbReference>
<keyword evidence="6" id="KW-1185">Reference proteome</keyword>
<dbReference type="InterPro" id="IPR052159">
    <property type="entry name" value="Competence_DNA_uptake"/>
</dbReference>
<accession>A0A3M8P7U7</accession>
<evidence type="ECO:0000256" key="1">
    <source>
        <dbReference type="SAM" id="MobiDB-lite"/>
    </source>
</evidence>
<comment type="caution">
    <text evidence="5">The sequence shown here is derived from an EMBL/GenBank/DDBJ whole genome shotgun (WGS) entry which is preliminary data.</text>
</comment>
<dbReference type="Pfam" id="PF00753">
    <property type="entry name" value="Lactamase_B"/>
    <property type="match status" value="1"/>
</dbReference>
<sequence>MKKISIILVFILVLSGFSATTTLGTNNFSDLSDSNRFYDEIQYLAEDGIITGFPDNSFRPKGNVTRGQAAIMLGRALGYDGTPRDSDFPDVDSSQVSSGYIEEAAENGIINGYPDGTYRPGATVTRAEMSIILQRAFYPEAKENHFVLFPDVSENMQSYEAIGIIGSYGVVQGYTDGTFRPYVNLNREQFSAFLARAINPAEFVTGVDYERLQVSFLDVGQGDAIYIEYPNGENVLVDAARYASTIETALEVIGVEQIDTFIATHPDADHIGGAAHVIGNYGVTHVIDSGQTHTTQTYIDYLETIDASGATFEVTEIGDELSEDPEVSVEVLFVDSDAADLNDGSIVLKVTHGVNEYLLTGDAGYEVEEQLMAEGADINADVLKVSHHGSDTATSAEFLAEVDPIFSILSVGNNAYGHPDSDVLERILTSGSAYISTEEGSIHFFDDGEQYEIYQNDQVAEPAPEPTPDPNPVDPGDGQISDALTITGKNLQTEVVTVKNNGTTNVDMTNWTLLSTVGNQTYTFPDGFVLQAGASVNITAGANAVHNPPSSLEWSGAYIWNNDGDAAELYGPNGSLVHRLP</sequence>
<proteinExistence type="predicted"/>
<reference evidence="5 6" key="1">
    <citation type="journal article" date="2018" name="Int. J. Syst. Evol. Microbiol.">
        <title>Planococcus salinus sp. nov., a moderately halophilic bacterium isolated from a saline-alkali soil.</title>
        <authorList>
            <person name="Gan L."/>
        </authorList>
    </citation>
    <scope>NUCLEOTIDE SEQUENCE [LARGE SCALE GENOMIC DNA]</scope>
    <source>
        <strain evidence="5 6">LCB217</strain>
    </source>
</reference>
<protein>
    <submittedName>
        <fullName evidence="5">MBL fold metallo-hydrolase</fullName>
    </submittedName>
</protein>
<dbReference type="Pfam" id="PF00932">
    <property type="entry name" value="LTD"/>
    <property type="match status" value="1"/>
</dbReference>
<dbReference type="RefSeq" id="WP_123164951.1">
    <property type="nucleotide sequence ID" value="NZ_RIAX01000004.1"/>
</dbReference>
<dbReference type="SMART" id="SM00849">
    <property type="entry name" value="Lactamase_B"/>
    <property type="match status" value="1"/>
</dbReference>